<organism evidence="3 4">
    <name type="scientific">Tothia fuscella</name>
    <dbReference type="NCBI Taxonomy" id="1048955"/>
    <lineage>
        <taxon>Eukaryota</taxon>
        <taxon>Fungi</taxon>
        <taxon>Dikarya</taxon>
        <taxon>Ascomycota</taxon>
        <taxon>Pezizomycotina</taxon>
        <taxon>Dothideomycetes</taxon>
        <taxon>Pleosporomycetidae</taxon>
        <taxon>Venturiales</taxon>
        <taxon>Cylindrosympodiaceae</taxon>
        <taxon>Tothia</taxon>
    </lineage>
</organism>
<evidence type="ECO:0000256" key="2">
    <source>
        <dbReference type="SAM" id="Phobius"/>
    </source>
</evidence>
<proteinExistence type="predicted"/>
<keyword evidence="4" id="KW-1185">Reference proteome</keyword>
<feature type="compositionally biased region" description="Basic and acidic residues" evidence="1">
    <location>
        <begin position="130"/>
        <end position="142"/>
    </location>
</feature>
<feature type="transmembrane region" description="Helical" evidence="2">
    <location>
        <begin position="34"/>
        <end position="57"/>
    </location>
</feature>
<keyword evidence="2" id="KW-0812">Transmembrane</keyword>
<keyword evidence="2" id="KW-1133">Transmembrane helix</keyword>
<dbReference type="AlphaFoldDB" id="A0A9P4TSG3"/>
<evidence type="ECO:0000313" key="3">
    <source>
        <dbReference type="EMBL" id="KAF2417099.1"/>
    </source>
</evidence>
<evidence type="ECO:0000313" key="4">
    <source>
        <dbReference type="Proteomes" id="UP000800235"/>
    </source>
</evidence>
<keyword evidence="2" id="KW-0472">Membrane</keyword>
<protein>
    <submittedName>
        <fullName evidence="3">Uncharacterized protein</fullName>
    </submittedName>
</protein>
<name>A0A9P4TSG3_9PEZI</name>
<comment type="caution">
    <text evidence="3">The sequence shown here is derived from an EMBL/GenBank/DDBJ whole genome shotgun (WGS) entry which is preliminary data.</text>
</comment>
<evidence type="ECO:0000256" key="1">
    <source>
        <dbReference type="SAM" id="MobiDB-lite"/>
    </source>
</evidence>
<dbReference type="Proteomes" id="UP000800235">
    <property type="component" value="Unassembled WGS sequence"/>
</dbReference>
<reference evidence="3" key="1">
    <citation type="journal article" date="2020" name="Stud. Mycol.">
        <title>101 Dothideomycetes genomes: a test case for predicting lifestyles and emergence of pathogens.</title>
        <authorList>
            <person name="Haridas S."/>
            <person name="Albert R."/>
            <person name="Binder M."/>
            <person name="Bloem J."/>
            <person name="Labutti K."/>
            <person name="Salamov A."/>
            <person name="Andreopoulos B."/>
            <person name="Baker S."/>
            <person name="Barry K."/>
            <person name="Bills G."/>
            <person name="Bluhm B."/>
            <person name="Cannon C."/>
            <person name="Castanera R."/>
            <person name="Culley D."/>
            <person name="Daum C."/>
            <person name="Ezra D."/>
            <person name="Gonzalez J."/>
            <person name="Henrissat B."/>
            <person name="Kuo A."/>
            <person name="Liang C."/>
            <person name="Lipzen A."/>
            <person name="Lutzoni F."/>
            <person name="Magnuson J."/>
            <person name="Mondo S."/>
            <person name="Nolan M."/>
            <person name="Ohm R."/>
            <person name="Pangilinan J."/>
            <person name="Park H.-J."/>
            <person name="Ramirez L."/>
            <person name="Alfaro M."/>
            <person name="Sun H."/>
            <person name="Tritt A."/>
            <person name="Yoshinaga Y."/>
            <person name="Zwiers L.-H."/>
            <person name="Turgeon B."/>
            <person name="Goodwin S."/>
            <person name="Spatafora J."/>
            <person name="Crous P."/>
            <person name="Grigoriev I."/>
        </authorList>
    </citation>
    <scope>NUCLEOTIDE SEQUENCE</scope>
    <source>
        <strain evidence="3">CBS 130266</strain>
    </source>
</reference>
<accession>A0A9P4TSG3</accession>
<feature type="region of interest" description="Disordered" evidence="1">
    <location>
        <begin position="107"/>
        <end position="142"/>
    </location>
</feature>
<gene>
    <name evidence="3" type="ORF">EJ08DRAFT_703496</name>
</gene>
<sequence>MAFVHSDHSSSPSNIGKTGISDSDQLGRWWDQHWVGIATWCVWMYVIVSAFILLWLYGMGYISAMGDWINYRRHRVHRHGANMDTANDSIYQRRFLNRTGSLDIMGLGSDSEGRPNGQRHDDSTGDDSSDQERRARELRRTTEYQRQLRDDRVYLALGRHGFV</sequence>
<dbReference type="EMBL" id="MU007145">
    <property type="protein sequence ID" value="KAF2417099.1"/>
    <property type="molecule type" value="Genomic_DNA"/>
</dbReference>